<gene>
    <name evidence="2" type="ORF">METZ01_LOCUS266571</name>
</gene>
<protein>
    <submittedName>
        <fullName evidence="2">Uncharacterized protein</fullName>
    </submittedName>
</protein>
<feature type="transmembrane region" description="Helical" evidence="1">
    <location>
        <begin position="6"/>
        <end position="22"/>
    </location>
</feature>
<reference evidence="2" key="1">
    <citation type="submission" date="2018-05" db="EMBL/GenBank/DDBJ databases">
        <authorList>
            <person name="Lanie J.A."/>
            <person name="Ng W.-L."/>
            <person name="Kazmierczak K.M."/>
            <person name="Andrzejewski T.M."/>
            <person name="Davidsen T.M."/>
            <person name="Wayne K.J."/>
            <person name="Tettelin H."/>
            <person name="Glass J.I."/>
            <person name="Rusch D."/>
            <person name="Podicherti R."/>
            <person name="Tsui H.-C.T."/>
            <person name="Winkler M.E."/>
        </authorList>
    </citation>
    <scope>NUCLEOTIDE SEQUENCE</scope>
</reference>
<sequence length="54" mass="5937">MLAVAGVALGGGVAWLIVRWLAARRDGKMPTLGELMFPVHHTDHKQDDQRRGNS</sequence>
<dbReference type="EMBL" id="UINC01075488">
    <property type="protein sequence ID" value="SVC13717.1"/>
    <property type="molecule type" value="Genomic_DNA"/>
</dbReference>
<organism evidence="2">
    <name type="scientific">marine metagenome</name>
    <dbReference type="NCBI Taxonomy" id="408172"/>
    <lineage>
        <taxon>unclassified sequences</taxon>
        <taxon>metagenomes</taxon>
        <taxon>ecological metagenomes</taxon>
    </lineage>
</organism>
<evidence type="ECO:0000313" key="2">
    <source>
        <dbReference type="EMBL" id="SVC13717.1"/>
    </source>
</evidence>
<keyword evidence="1" id="KW-1133">Transmembrane helix</keyword>
<keyword evidence="1" id="KW-0472">Membrane</keyword>
<dbReference type="AlphaFoldDB" id="A0A382JRS5"/>
<name>A0A382JRS5_9ZZZZ</name>
<proteinExistence type="predicted"/>
<accession>A0A382JRS5</accession>
<keyword evidence="1" id="KW-0812">Transmembrane</keyword>
<evidence type="ECO:0000256" key="1">
    <source>
        <dbReference type="SAM" id="Phobius"/>
    </source>
</evidence>